<organism evidence="2 3">
    <name type="scientific">Araneus ventricosus</name>
    <name type="common">Orbweaver spider</name>
    <name type="synonym">Epeira ventricosa</name>
    <dbReference type="NCBI Taxonomy" id="182803"/>
    <lineage>
        <taxon>Eukaryota</taxon>
        <taxon>Metazoa</taxon>
        <taxon>Ecdysozoa</taxon>
        <taxon>Arthropoda</taxon>
        <taxon>Chelicerata</taxon>
        <taxon>Arachnida</taxon>
        <taxon>Araneae</taxon>
        <taxon>Araneomorphae</taxon>
        <taxon>Entelegynae</taxon>
        <taxon>Araneoidea</taxon>
        <taxon>Araneidae</taxon>
        <taxon>Araneus</taxon>
    </lineage>
</organism>
<accession>A0A4Y2NXL7</accession>
<proteinExistence type="predicted"/>
<keyword evidence="3" id="KW-1185">Reference proteome</keyword>
<dbReference type="InterPro" id="IPR041426">
    <property type="entry name" value="Mos1_HTH"/>
</dbReference>
<dbReference type="Pfam" id="PF17906">
    <property type="entry name" value="HTH_48"/>
    <property type="match status" value="1"/>
</dbReference>
<dbReference type="Proteomes" id="UP000499080">
    <property type="component" value="Unassembled WGS sequence"/>
</dbReference>
<name>A0A4Y2NXL7_ARAVE</name>
<evidence type="ECO:0000259" key="1">
    <source>
        <dbReference type="Pfam" id="PF17906"/>
    </source>
</evidence>
<sequence>MVECWYARWAIGHVSKSLHLQLPTSACDFELSCWHVNMSIRIDALAKCELRSVIRFYQAEGKSAAEIPRRMNRVYGKNFMSDGVREWCRKFKDV</sequence>
<evidence type="ECO:0000313" key="3">
    <source>
        <dbReference type="Proteomes" id="UP000499080"/>
    </source>
</evidence>
<dbReference type="AlphaFoldDB" id="A0A4Y2NXL7"/>
<evidence type="ECO:0000313" key="2">
    <source>
        <dbReference type="EMBL" id="GBN42727.1"/>
    </source>
</evidence>
<feature type="domain" description="Mos1 transposase HTH" evidence="1">
    <location>
        <begin position="49"/>
        <end position="92"/>
    </location>
</feature>
<dbReference type="EMBL" id="BGPR01009852">
    <property type="protein sequence ID" value="GBN42727.1"/>
    <property type="molecule type" value="Genomic_DNA"/>
</dbReference>
<protein>
    <recommendedName>
        <fullName evidence="1">Mos1 transposase HTH domain-containing protein</fullName>
    </recommendedName>
</protein>
<dbReference type="OrthoDB" id="6469635at2759"/>
<reference evidence="2 3" key="1">
    <citation type="journal article" date="2019" name="Sci. Rep.">
        <title>Orb-weaving spider Araneus ventricosus genome elucidates the spidroin gene catalogue.</title>
        <authorList>
            <person name="Kono N."/>
            <person name="Nakamura H."/>
            <person name="Ohtoshi R."/>
            <person name="Moran D.A.P."/>
            <person name="Shinohara A."/>
            <person name="Yoshida Y."/>
            <person name="Fujiwara M."/>
            <person name="Mori M."/>
            <person name="Tomita M."/>
            <person name="Arakawa K."/>
        </authorList>
    </citation>
    <scope>NUCLEOTIDE SEQUENCE [LARGE SCALE GENOMIC DNA]</scope>
</reference>
<dbReference type="Gene3D" id="1.10.10.1450">
    <property type="match status" value="1"/>
</dbReference>
<gene>
    <name evidence="2" type="ORF">AVEN_259838_1</name>
</gene>
<comment type="caution">
    <text evidence="2">The sequence shown here is derived from an EMBL/GenBank/DDBJ whole genome shotgun (WGS) entry which is preliminary data.</text>
</comment>